<dbReference type="InterPro" id="IPR002857">
    <property type="entry name" value="Znf_CXXC"/>
</dbReference>
<keyword evidence="8 16" id="KW-0863">Zinc-finger</keyword>
<evidence type="ECO:0000256" key="8">
    <source>
        <dbReference type="ARBA" id="ARBA00022771"/>
    </source>
</evidence>
<feature type="binding site" evidence="15">
    <location>
        <position position="730"/>
    </location>
    <ligand>
        <name>Mg(2+)</name>
        <dbReference type="ChEBI" id="CHEBI:18420"/>
        <label>1</label>
    </ligand>
</feature>
<feature type="binding site" evidence="14">
    <location>
        <position position="842"/>
    </location>
    <ligand>
        <name>alpha-D-mannose 1-phosphate</name>
        <dbReference type="ChEBI" id="CHEBI:58409"/>
    </ligand>
</feature>
<dbReference type="Gene3D" id="3.30.40.10">
    <property type="entry name" value="Zinc/RING finger domain, C3HC4 (zinc finger)"/>
    <property type="match status" value="1"/>
</dbReference>
<dbReference type="STRING" id="6280.A0A158PRS7"/>
<dbReference type="PROSITE" id="PS50016">
    <property type="entry name" value="ZF_PHD_2"/>
    <property type="match status" value="1"/>
</dbReference>
<feature type="binding site" evidence="14">
    <location>
        <position position="908"/>
    </location>
    <ligand>
        <name>alpha-D-mannose 1-phosphate</name>
        <dbReference type="ChEBI" id="CHEBI:58409"/>
    </ligand>
</feature>
<keyword evidence="11" id="KW-0238">DNA-binding</keyword>
<feature type="binding site" evidence="14">
    <location>
        <position position="948"/>
    </location>
    <ligand>
        <name>alpha-D-mannose 1-phosphate</name>
        <dbReference type="ChEBI" id="CHEBI:58409"/>
    </ligand>
</feature>
<proteinExistence type="inferred from homology"/>
<dbReference type="CDD" id="cd02585">
    <property type="entry name" value="HAD_PMM"/>
    <property type="match status" value="1"/>
</dbReference>
<dbReference type="EC" id="5.4.2.8" evidence="5 17"/>
<comment type="similarity">
    <text evidence="3 17">Belongs to the eukaryotic PMM family.</text>
</comment>
<dbReference type="PROSITE" id="PS01359">
    <property type="entry name" value="ZF_PHD_1"/>
    <property type="match status" value="1"/>
</dbReference>
<feature type="active site" description="Proton donor/acceptor" evidence="13">
    <location>
        <position position="730"/>
    </location>
</feature>
<evidence type="ECO:0000256" key="12">
    <source>
        <dbReference type="ARBA" id="ARBA00023235"/>
    </source>
</evidence>
<dbReference type="PANTHER" id="PTHR10466">
    <property type="entry name" value="PHOSPHOMANNOMUTASE"/>
    <property type="match status" value="1"/>
</dbReference>
<reference evidence="22" key="1">
    <citation type="submission" date="2016-04" db="UniProtKB">
        <authorList>
            <consortium name="WormBaseParasite"/>
        </authorList>
    </citation>
    <scope>IDENTIFICATION</scope>
</reference>
<evidence type="ECO:0000256" key="10">
    <source>
        <dbReference type="ARBA" id="ARBA00022842"/>
    </source>
</evidence>
<dbReference type="GO" id="GO:0009298">
    <property type="term" value="P:GDP-mannose biosynthetic process"/>
    <property type="evidence" value="ECO:0007669"/>
    <property type="project" value="UniProtKB-UniPathway"/>
</dbReference>
<evidence type="ECO:0000259" key="19">
    <source>
        <dbReference type="PROSITE" id="PS51058"/>
    </source>
</evidence>
<evidence type="ECO:0000313" key="22">
    <source>
        <dbReference type="WBParaSite" id="BPAG_0001112401-mRNA-1"/>
    </source>
</evidence>
<evidence type="ECO:0000313" key="20">
    <source>
        <dbReference type="EMBL" id="VDN92272.1"/>
    </source>
</evidence>
<dbReference type="AlphaFoldDB" id="A0A158PRS7"/>
<comment type="catalytic activity">
    <reaction evidence="17">
        <text>alpha-D-mannose 1-phosphate = D-mannose 6-phosphate</text>
        <dbReference type="Rhea" id="RHEA:11140"/>
        <dbReference type="ChEBI" id="CHEBI:58409"/>
        <dbReference type="ChEBI" id="CHEBI:58735"/>
        <dbReference type="EC" id="5.4.2.8"/>
    </reaction>
</comment>
<evidence type="ECO:0000256" key="3">
    <source>
        <dbReference type="ARBA" id="ARBA00009736"/>
    </source>
</evidence>
<comment type="pathway">
    <text evidence="2 17">Nucleotide-sugar biosynthesis; GDP-alpha-D-mannose biosynthesis; alpha-D-mannose 1-phosphate from D-fructose 6-phosphate: step 2/2.</text>
</comment>
<keyword evidence="12 17" id="KW-0413">Isomerase</keyword>
<organism evidence="22">
    <name type="scientific">Brugia pahangi</name>
    <name type="common">Filarial nematode worm</name>
    <dbReference type="NCBI Taxonomy" id="6280"/>
    <lineage>
        <taxon>Eukaryota</taxon>
        <taxon>Metazoa</taxon>
        <taxon>Ecdysozoa</taxon>
        <taxon>Nematoda</taxon>
        <taxon>Chromadorea</taxon>
        <taxon>Rhabditida</taxon>
        <taxon>Spirurina</taxon>
        <taxon>Spiruromorpha</taxon>
        <taxon>Filarioidea</taxon>
        <taxon>Onchocercidae</taxon>
        <taxon>Brugia</taxon>
    </lineage>
</organism>
<keyword evidence="21" id="KW-1185">Reference proteome</keyword>
<dbReference type="Pfam" id="PF03332">
    <property type="entry name" value="PMM"/>
    <property type="match status" value="2"/>
</dbReference>
<feature type="binding site" evidence="15">
    <location>
        <position position="988"/>
    </location>
    <ligand>
        <name>Mg(2+)</name>
        <dbReference type="ChEBI" id="CHEBI:18420"/>
        <label>1</label>
    </ligand>
</feature>
<keyword evidence="7 15" id="KW-0479">Metal-binding</keyword>
<feature type="binding site" evidence="15">
    <location>
        <position position="986"/>
    </location>
    <ligand>
        <name>Mg(2+)</name>
        <dbReference type="ChEBI" id="CHEBI:18420"/>
        <label>1</label>
    </ligand>
</feature>
<sequence>MWSLWDMQLSCCFVCGLWFIGKAIYFIAVAKDMDTCAQGQQNLEGTVNTEEEEKIKAGQQTHCLCGSSDESSFMICCDHCGVWYHGACLQVTRTQANRIETYACPPCISKDSSLKIMYRAAKREREKSIHCEKQCKSKGSRNNIKIQSRLRRSSKDDHEEKRGEGCNNCINCFRSADCSKCANCITSVEPCLKRICLQSEWWNKYKKKQQQFKVSGRETIHSNMHSFLAKGKKERMKCAYTTDDDDYDNTGIFKREGGSTRFGSAASVAKKAQRKVTKKKKTAAYQKRQTNAAGGRTKKLKTSDFSFTTAGNFALKNELMQVSILLVIMKIDYVECWMKQRQKIASAIYNRRSHRHNPNKEKLKHCEGPNCTNSTRAQSKFCCEECGMNLARDRLRVILPNRVHSFWDNMSYSMEHSQHLRDTAEEQIQFFTNKVRIFADFQDELQKWISVTEKIESVSEITVNNSPDMDFVLHCSVCALEFPAKLIVKHMERCFVRNEKQSCYGTPNKSQVNPYNIFCEQFNKANNTFCKRLRVLCSEHYKSTENATKVCGYPFAWNKNKFRPVIKTFDDMQALLQEGFCHCPRKNCLQHHNWVQNAMGLIDVELLNLLIKLDEWFEKKRTLQVSETMRGDVLSLFCDKTVRSNTSVDKDNSILVCTSSDSGLADDMQYQNAEQFMNATMANIKGADYTDCNDIFICRFGHALEVYFGSPNFFRMNESKGTTILLFDVDGTLTLPRQKLDQEMSNFMMEVHKAVPLAVVSGSDLPKVVEQLGESLEDVLNRFDYVFSENGLVSVSRGTTFPVQSIKHLLGEKRLKELINFTLREFSKIDLPIKRGNFIEFRNASSVYSFSKLLNPLNAVKDFWNDSFMLAISVDILVYDSIKNPEGFHRFGMLNLSPIGRSCTQEERLQFVVYDEKHGVRKEFVRKLENFTEGWNLNIRIGGQISIDVFPYGWDKRYCLQFLDDFHTIHFFGDKTAPGGNDYDLFIDPRTTGYTVKDPKDTREQVRKLLETL</sequence>
<evidence type="ECO:0000256" key="17">
    <source>
        <dbReference type="RuleBase" id="RU361118"/>
    </source>
</evidence>
<evidence type="ECO:0000256" key="15">
    <source>
        <dbReference type="PIRSR" id="PIRSR605002-3"/>
    </source>
</evidence>
<evidence type="ECO:0000256" key="9">
    <source>
        <dbReference type="ARBA" id="ARBA00022833"/>
    </source>
</evidence>
<dbReference type="GO" id="GO:0006013">
    <property type="term" value="P:mannose metabolic process"/>
    <property type="evidence" value="ECO:0007669"/>
    <property type="project" value="TreeGrafter"/>
</dbReference>
<feature type="active site" description="Nucleophile" evidence="13">
    <location>
        <position position="728"/>
    </location>
</feature>
<evidence type="ECO:0000256" key="7">
    <source>
        <dbReference type="ARBA" id="ARBA00022723"/>
    </source>
</evidence>
<dbReference type="InterPro" id="IPR001965">
    <property type="entry name" value="Znf_PHD"/>
</dbReference>
<dbReference type="EMBL" id="UZAD01013213">
    <property type="protein sequence ID" value="VDN92272.1"/>
    <property type="molecule type" value="Genomic_DNA"/>
</dbReference>
<dbReference type="UniPathway" id="UPA00126">
    <property type="reaction ID" value="UER00424"/>
</dbReference>
<dbReference type="GO" id="GO:0005829">
    <property type="term" value="C:cytosol"/>
    <property type="evidence" value="ECO:0007669"/>
    <property type="project" value="TreeGrafter"/>
</dbReference>
<evidence type="ECO:0000256" key="4">
    <source>
        <dbReference type="ARBA" id="ARBA00011738"/>
    </source>
</evidence>
<keyword evidence="10 15" id="KW-0460">Magnesium</keyword>
<comment type="function">
    <text evidence="17">Involved in the synthesis of the GDP-mannose and dolichol-phosphate-mannose required for a number of critical mannosyl transfer reactions.</text>
</comment>
<dbReference type="PANTHER" id="PTHR10466:SF0">
    <property type="entry name" value="PHOSPHOMANNOMUTASE"/>
    <property type="match status" value="1"/>
</dbReference>
<evidence type="ECO:0000256" key="1">
    <source>
        <dbReference type="ARBA" id="ARBA00004496"/>
    </source>
</evidence>
<dbReference type="Gene3D" id="3.30.1240.20">
    <property type="match status" value="2"/>
</dbReference>
<dbReference type="InterPro" id="IPR023214">
    <property type="entry name" value="HAD_sf"/>
</dbReference>
<name>A0A158PRS7_BRUPA</name>
<dbReference type="InterPro" id="IPR013083">
    <property type="entry name" value="Znf_RING/FYVE/PHD"/>
</dbReference>
<feature type="binding site" evidence="15">
    <location>
        <position position="974"/>
    </location>
    <ligand>
        <name>Mg(2+)</name>
        <dbReference type="ChEBI" id="CHEBI:18420"/>
        <label>1</label>
    </ligand>
</feature>
<dbReference type="InterPro" id="IPR019787">
    <property type="entry name" value="Znf_PHD-finger"/>
</dbReference>
<dbReference type="InterPro" id="IPR019786">
    <property type="entry name" value="Zinc_finger_PHD-type_CS"/>
</dbReference>
<dbReference type="InterPro" id="IPR022056">
    <property type="entry name" value="CpG-bd_C"/>
</dbReference>
<gene>
    <name evidence="20" type="ORF">BPAG_LOCUS11086</name>
</gene>
<feature type="binding site" evidence="14">
    <location>
        <position position="737"/>
    </location>
    <ligand>
        <name>alpha-D-mannose 1-phosphate</name>
        <dbReference type="ChEBI" id="CHEBI:58409"/>
    </ligand>
</feature>
<evidence type="ECO:0000259" key="18">
    <source>
        <dbReference type="PROSITE" id="PS50016"/>
    </source>
</evidence>
<evidence type="ECO:0000313" key="21">
    <source>
        <dbReference type="Proteomes" id="UP000278627"/>
    </source>
</evidence>
<accession>A0A158PRS7</accession>
<dbReference type="GO" id="GO:0003677">
    <property type="term" value="F:DNA binding"/>
    <property type="evidence" value="ECO:0007669"/>
    <property type="project" value="UniProtKB-KW"/>
</dbReference>
<evidence type="ECO:0000256" key="13">
    <source>
        <dbReference type="PIRSR" id="PIRSR605002-1"/>
    </source>
</evidence>
<feature type="domain" description="PHD-type" evidence="18">
    <location>
        <begin position="60"/>
        <end position="110"/>
    </location>
</feature>
<dbReference type="GO" id="GO:0008270">
    <property type="term" value="F:zinc ion binding"/>
    <property type="evidence" value="ECO:0007669"/>
    <property type="project" value="UniProtKB-KW"/>
</dbReference>
<dbReference type="GO" id="GO:0004615">
    <property type="term" value="F:phosphomannomutase activity"/>
    <property type="evidence" value="ECO:0007669"/>
    <property type="project" value="UniProtKB-EC"/>
</dbReference>
<evidence type="ECO:0000256" key="5">
    <source>
        <dbReference type="ARBA" id="ARBA00012730"/>
    </source>
</evidence>
<reference evidence="20 21" key="2">
    <citation type="submission" date="2018-11" db="EMBL/GenBank/DDBJ databases">
        <authorList>
            <consortium name="Pathogen Informatics"/>
        </authorList>
    </citation>
    <scope>NUCLEOTIDE SEQUENCE [LARGE SCALE GENOMIC DNA]</scope>
</reference>
<feature type="binding site" evidence="15">
    <location>
        <position position="728"/>
    </location>
    <ligand>
        <name>Mg(2+)</name>
        <dbReference type="ChEBI" id="CHEBI:18420"/>
        <label>1</label>
    </ligand>
</feature>
<dbReference type="Gene3D" id="3.40.50.1000">
    <property type="entry name" value="HAD superfamily/HAD-like"/>
    <property type="match status" value="2"/>
</dbReference>
<feature type="binding site" evidence="14">
    <location>
        <position position="946"/>
    </location>
    <ligand>
        <name>alpha-D-mannose 1-phosphate</name>
        <dbReference type="ChEBI" id="CHEBI:58409"/>
    </ligand>
</feature>
<comment type="subcellular location">
    <subcellularLocation>
        <location evidence="1 17">Cytoplasm</location>
    </subcellularLocation>
</comment>
<evidence type="ECO:0000256" key="11">
    <source>
        <dbReference type="ARBA" id="ARBA00023125"/>
    </source>
</evidence>
<evidence type="ECO:0000256" key="2">
    <source>
        <dbReference type="ARBA" id="ARBA00004699"/>
    </source>
</evidence>
<dbReference type="InterPro" id="IPR011011">
    <property type="entry name" value="Znf_FYVE_PHD"/>
</dbReference>
<dbReference type="Pfam" id="PF12269">
    <property type="entry name" value="CpG_bind_C"/>
    <property type="match status" value="1"/>
</dbReference>
<dbReference type="PROSITE" id="PS51058">
    <property type="entry name" value="ZF_CXXC"/>
    <property type="match status" value="1"/>
</dbReference>
<feature type="domain" description="CXXC-type" evidence="19">
    <location>
        <begin position="158"/>
        <end position="197"/>
    </location>
</feature>
<dbReference type="WBParaSite" id="BPAG_0001112401-mRNA-1">
    <property type="protein sequence ID" value="BPAG_0001112401-mRNA-1"/>
    <property type="gene ID" value="BPAG_0001112401"/>
</dbReference>
<comment type="subunit">
    <text evidence="4 17">Homodimer.</text>
</comment>
<dbReference type="Proteomes" id="UP000278627">
    <property type="component" value="Unassembled WGS sequence"/>
</dbReference>
<dbReference type="GO" id="GO:0006487">
    <property type="term" value="P:protein N-linked glycosylation"/>
    <property type="evidence" value="ECO:0007669"/>
    <property type="project" value="TreeGrafter"/>
</dbReference>
<dbReference type="InterPro" id="IPR036412">
    <property type="entry name" value="HAD-like_sf"/>
</dbReference>
<evidence type="ECO:0000256" key="16">
    <source>
        <dbReference type="PROSITE-ProRule" id="PRU00509"/>
    </source>
</evidence>
<protein>
    <recommendedName>
        <fullName evidence="5 17">Phosphomannomutase</fullName>
        <ecNumber evidence="5 17">5.4.2.8</ecNumber>
    </recommendedName>
</protein>
<dbReference type="SMART" id="SM00249">
    <property type="entry name" value="PHD"/>
    <property type="match status" value="1"/>
</dbReference>
<comment type="cofactor">
    <cofactor evidence="15">
        <name>Mg(2+)</name>
        <dbReference type="ChEBI" id="CHEBI:18420"/>
    </cofactor>
</comment>
<feature type="binding site" evidence="15">
    <location>
        <position position="991"/>
    </location>
    <ligand>
        <name>Mg(2+)</name>
        <dbReference type="ChEBI" id="CHEBI:18420"/>
        <label>1</label>
    </ligand>
</feature>
<dbReference type="InterPro" id="IPR043169">
    <property type="entry name" value="PMM_cap"/>
</dbReference>
<dbReference type="InterPro" id="IPR006379">
    <property type="entry name" value="HAD-SF_hydro_IIB"/>
</dbReference>
<evidence type="ECO:0000256" key="14">
    <source>
        <dbReference type="PIRSR" id="PIRSR605002-2"/>
    </source>
</evidence>
<keyword evidence="9" id="KW-0862">Zinc</keyword>
<dbReference type="SUPFAM" id="SSF56784">
    <property type="entry name" value="HAD-like"/>
    <property type="match status" value="1"/>
</dbReference>
<dbReference type="NCBIfam" id="TIGR01484">
    <property type="entry name" value="HAD-SF-IIB"/>
    <property type="match status" value="1"/>
</dbReference>
<dbReference type="Pfam" id="PF00628">
    <property type="entry name" value="PHD"/>
    <property type="match status" value="1"/>
</dbReference>
<dbReference type="SUPFAM" id="SSF57903">
    <property type="entry name" value="FYVE/PHD zinc finger"/>
    <property type="match status" value="1"/>
</dbReference>
<feature type="binding site" evidence="14">
    <location>
        <position position="901"/>
    </location>
    <ligand>
        <name>alpha-D-mannose 1-phosphate</name>
        <dbReference type="ChEBI" id="CHEBI:58409"/>
    </ligand>
</feature>
<keyword evidence="6 17" id="KW-0963">Cytoplasm</keyword>
<evidence type="ECO:0000256" key="6">
    <source>
        <dbReference type="ARBA" id="ARBA00022490"/>
    </source>
</evidence>
<dbReference type="InterPro" id="IPR005002">
    <property type="entry name" value="PMM"/>
</dbReference>